<dbReference type="GO" id="GO:0003700">
    <property type="term" value="F:DNA-binding transcription factor activity"/>
    <property type="evidence" value="ECO:0007669"/>
    <property type="project" value="TreeGrafter"/>
</dbReference>
<keyword evidence="1" id="KW-0805">Transcription regulation</keyword>
<sequence length="190" mass="20274">MSTQQTESTRERILAAACELFAAHTYRAATMREIAERLGITKPSLYYHFSSKAEILESLIGTPIDELARAVDAAAAERDPAEAKRRVLRGCVDVIVTHRDTMRLLLRDASVYSDGSTRVVERVVATVDRAVDLLAGPGADWRARLRAAQAFAAATDPAAQFTDVPANELREELVAGAAAVIGLAPAAGGG</sequence>
<dbReference type="GO" id="GO:0000976">
    <property type="term" value="F:transcription cis-regulatory region binding"/>
    <property type="evidence" value="ECO:0007669"/>
    <property type="project" value="TreeGrafter"/>
</dbReference>
<feature type="domain" description="HTH tetR-type" evidence="5">
    <location>
        <begin position="7"/>
        <end position="67"/>
    </location>
</feature>
<accession>A0A2T0Q1M7</accession>
<organism evidence="6 7">
    <name type="scientific">Allonocardiopsis opalescens</name>
    <dbReference type="NCBI Taxonomy" id="1144618"/>
    <lineage>
        <taxon>Bacteria</taxon>
        <taxon>Bacillati</taxon>
        <taxon>Actinomycetota</taxon>
        <taxon>Actinomycetes</taxon>
        <taxon>Streptosporangiales</taxon>
        <taxon>Allonocardiopsis</taxon>
    </lineage>
</organism>
<dbReference type="Proteomes" id="UP000237846">
    <property type="component" value="Unassembled WGS sequence"/>
</dbReference>
<evidence type="ECO:0000313" key="6">
    <source>
        <dbReference type="EMBL" id="PRX97706.1"/>
    </source>
</evidence>
<dbReference type="PROSITE" id="PS50977">
    <property type="entry name" value="HTH_TETR_2"/>
    <property type="match status" value="1"/>
</dbReference>
<keyword evidence="2 4" id="KW-0238">DNA-binding</keyword>
<keyword evidence="3" id="KW-0804">Transcription</keyword>
<evidence type="ECO:0000313" key="7">
    <source>
        <dbReference type="Proteomes" id="UP000237846"/>
    </source>
</evidence>
<dbReference type="PRINTS" id="PR00455">
    <property type="entry name" value="HTHTETR"/>
</dbReference>
<dbReference type="InterPro" id="IPR050109">
    <property type="entry name" value="HTH-type_TetR-like_transc_reg"/>
</dbReference>
<dbReference type="InterPro" id="IPR009057">
    <property type="entry name" value="Homeodomain-like_sf"/>
</dbReference>
<dbReference type="Pfam" id="PF00440">
    <property type="entry name" value="TetR_N"/>
    <property type="match status" value="1"/>
</dbReference>
<dbReference type="SUPFAM" id="SSF46689">
    <property type="entry name" value="Homeodomain-like"/>
    <property type="match status" value="1"/>
</dbReference>
<dbReference type="Gene3D" id="1.10.357.10">
    <property type="entry name" value="Tetracycline Repressor, domain 2"/>
    <property type="match status" value="1"/>
</dbReference>
<evidence type="ECO:0000256" key="4">
    <source>
        <dbReference type="PROSITE-ProRule" id="PRU00335"/>
    </source>
</evidence>
<keyword evidence="7" id="KW-1185">Reference proteome</keyword>
<gene>
    <name evidence="6" type="ORF">CLV72_10556</name>
</gene>
<feature type="DNA-binding region" description="H-T-H motif" evidence="4">
    <location>
        <begin position="30"/>
        <end position="49"/>
    </location>
</feature>
<name>A0A2T0Q1M7_9ACTN</name>
<dbReference type="AlphaFoldDB" id="A0A2T0Q1M7"/>
<dbReference type="PANTHER" id="PTHR30055:SF234">
    <property type="entry name" value="HTH-TYPE TRANSCRIPTIONAL REGULATOR BETI"/>
    <property type="match status" value="1"/>
</dbReference>
<dbReference type="EMBL" id="PVZC01000005">
    <property type="protein sequence ID" value="PRX97706.1"/>
    <property type="molecule type" value="Genomic_DNA"/>
</dbReference>
<dbReference type="InterPro" id="IPR001647">
    <property type="entry name" value="HTH_TetR"/>
</dbReference>
<proteinExistence type="predicted"/>
<evidence type="ECO:0000256" key="1">
    <source>
        <dbReference type="ARBA" id="ARBA00023015"/>
    </source>
</evidence>
<dbReference type="PANTHER" id="PTHR30055">
    <property type="entry name" value="HTH-TYPE TRANSCRIPTIONAL REGULATOR RUTR"/>
    <property type="match status" value="1"/>
</dbReference>
<reference evidence="6 7" key="1">
    <citation type="submission" date="2018-03" db="EMBL/GenBank/DDBJ databases">
        <title>Genomic Encyclopedia of Archaeal and Bacterial Type Strains, Phase II (KMG-II): from individual species to whole genera.</title>
        <authorList>
            <person name="Goeker M."/>
        </authorList>
    </citation>
    <scope>NUCLEOTIDE SEQUENCE [LARGE SCALE GENOMIC DNA]</scope>
    <source>
        <strain evidence="6 7">DSM 45601</strain>
    </source>
</reference>
<evidence type="ECO:0000256" key="3">
    <source>
        <dbReference type="ARBA" id="ARBA00023163"/>
    </source>
</evidence>
<dbReference type="OrthoDB" id="3186364at2"/>
<dbReference type="RefSeq" id="WP_106247276.1">
    <property type="nucleotide sequence ID" value="NZ_PVZC01000005.1"/>
</dbReference>
<evidence type="ECO:0000256" key="2">
    <source>
        <dbReference type="ARBA" id="ARBA00023125"/>
    </source>
</evidence>
<comment type="caution">
    <text evidence="6">The sequence shown here is derived from an EMBL/GenBank/DDBJ whole genome shotgun (WGS) entry which is preliminary data.</text>
</comment>
<evidence type="ECO:0000259" key="5">
    <source>
        <dbReference type="PROSITE" id="PS50977"/>
    </source>
</evidence>
<protein>
    <submittedName>
        <fullName evidence="6">TetR family transcriptional regulator</fullName>
    </submittedName>
</protein>